<keyword evidence="10" id="KW-0238">DNA-binding</keyword>
<evidence type="ECO:0000256" key="12">
    <source>
        <dbReference type="ARBA" id="ARBA00023239"/>
    </source>
</evidence>
<dbReference type="InterPro" id="IPR015886">
    <property type="entry name" value="H2TH_FPG"/>
</dbReference>
<dbReference type="PROSITE" id="PS51066">
    <property type="entry name" value="ZF_FPG_2"/>
    <property type="match status" value="1"/>
</dbReference>
<evidence type="ECO:0000313" key="19">
    <source>
        <dbReference type="EMBL" id="KKS82767.1"/>
    </source>
</evidence>
<dbReference type="GO" id="GO:0006284">
    <property type="term" value="P:base-excision repair"/>
    <property type="evidence" value="ECO:0007669"/>
    <property type="project" value="InterPro"/>
</dbReference>
<dbReference type="EC" id="3.2.2.23" evidence="19"/>
<feature type="domain" description="Formamidopyrimidine-DNA glycosylase catalytic" evidence="18">
    <location>
        <begin position="2"/>
        <end position="149"/>
    </location>
</feature>
<evidence type="ECO:0000256" key="2">
    <source>
        <dbReference type="ARBA" id="ARBA00001947"/>
    </source>
</evidence>
<dbReference type="InterPro" id="IPR012319">
    <property type="entry name" value="FPG_cat"/>
</dbReference>
<evidence type="ECO:0000256" key="8">
    <source>
        <dbReference type="ARBA" id="ARBA00022801"/>
    </source>
</evidence>
<keyword evidence="12" id="KW-0456">Lyase</keyword>
<dbReference type="InterPro" id="IPR000214">
    <property type="entry name" value="Znf_DNA_glyclase/AP_lyase"/>
</dbReference>
<dbReference type="GO" id="GO:0034039">
    <property type="term" value="F:8-oxo-7,8-dihydroguanine DNA N-glycosylase activity"/>
    <property type="evidence" value="ECO:0007669"/>
    <property type="project" value="TreeGrafter"/>
</dbReference>
<evidence type="ECO:0000256" key="10">
    <source>
        <dbReference type="ARBA" id="ARBA00023125"/>
    </source>
</evidence>
<dbReference type="InterPro" id="IPR035937">
    <property type="entry name" value="FPG_N"/>
</dbReference>
<dbReference type="PROSITE" id="PS51068">
    <property type="entry name" value="FPG_CAT"/>
    <property type="match status" value="1"/>
</dbReference>
<dbReference type="PANTHER" id="PTHR22993">
    <property type="entry name" value="FORMAMIDOPYRIMIDINE-DNA GLYCOSYLASE"/>
    <property type="match status" value="1"/>
</dbReference>
<evidence type="ECO:0000259" key="18">
    <source>
        <dbReference type="PROSITE" id="PS51068"/>
    </source>
</evidence>
<dbReference type="Pfam" id="PF06831">
    <property type="entry name" value="H2TH"/>
    <property type="match status" value="1"/>
</dbReference>
<keyword evidence="5" id="KW-0479">Metal-binding</keyword>
<comment type="caution">
    <text evidence="19">The sequence shown here is derived from an EMBL/GenBank/DDBJ whole genome shotgun (WGS) entry which is preliminary data.</text>
</comment>
<dbReference type="AlphaFoldDB" id="A0A0G1CB45"/>
<evidence type="ECO:0000256" key="13">
    <source>
        <dbReference type="ARBA" id="ARBA00023268"/>
    </source>
</evidence>
<dbReference type="GO" id="GO:0140078">
    <property type="term" value="F:class I DNA-(apurinic or apyrimidinic site) endonuclease activity"/>
    <property type="evidence" value="ECO:0007669"/>
    <property type="project" value="UniProtKB-EC"/>
</dbReference>
<dbReference type="SUPFAM" id="SSF57716">
    <property type="entry name" value="Glucocorticoid receptor-like (DNA-binding domain)"/>
    <property type="match status" value="1"/>
</dbReference>
<keyword evidence="11" id="KW-0234">DNA repair</keyword>
<evidence type="ECO:0000256" key="9">
    <source>
        <dbReference type="ARBA" id="ARBA00022833"/>
    </source>
</evidence>
<comment type="subunit">
    <text evidence="4">Monomer.</text>
</comment>
<evidence type="ECO:0000256" key="7">
    <source>
        <dbReference type="ARBA" id="ARBA00022771"/>
    </source>
</evidence>
<proteinExistence type="inferred from homology"/>
<dbReference type="PATRIC" id="fig|1619011.3.peg.245"/>
<dbReference type="SUPFAM" id="SSF46946">
    <property type="entry name" value="S13-like H2TH domain"/>
    <property type="match status" value="1"/>
</dbReference>
<evidence type="ECO:0000256" key="1">
    <source>
        <dbReference type="ARBA" id="ARBA00001668"/>
    </source>
</evidence>
<dbReference type="InterPro" id="IPR010979">
    <property type="entry name" value="Ribosomal_uS13-like_H2TH"/>
</dbReference>
<dbReference type="GO" id="GO:0003684">
    <property type="term" value="F:damaged DNA binding"/>
    <property type="evidence" value="ECO:0007669"/>
    <property type="project" value="InterPro"/>
</dbReference>
<dbReference type="InterPro" id="IPR020629">
    <property type="entry name" value="FPG_Glyclase"/>
</dbReference>
<comment type="catalytic activity">
    <reaction evidence="1">
        <text>Hydrolysis of DNA containing ring-opened 7-methylguanine residues, releasing 2,6-diamino-4-hydroxy-5-(N-methyl)formamidopyrimidine.</text>
        <dbReference type="EC" id="3.2.2.23"/>
    </reaction>
</comment>
<keyword evidence="8 19" id="KW-0378">Hydrolase</keyword>
<gene>
    <name evidence="19" type="ORF">UV58_C0005G0021</name>
</gene>
<comment type="cofactor">
    <cofactor evidence="2">
        <name>Zn(2+)</name>
        <dbReference type="ChEBI" id="CHEBI:29105"/>
    </cofactor>
</comment>
<keyword evidence="6" id="KW-0227">DNA damage</keyword>
<dbReference type="FunFam" id="1.10.8.50:FF:000003">
    <property type="entry name" value="Formamidopyrimidine-DNA glycosylase"/>
    <property type="match status" value="1"/>
</dbReference>
<evidence type="ECO:0000256" key="3">
    <source>
        <dbReference type="ARBA" id="ARBA00009409"/>
    </source>
</evidence>
<dbReference type="EMBL" id="LCFA01000005">
    <property type="protein sequence ID" value="KKS82767.1"/>
    <property type="molecule type" value="Genomic_DNA"/>
</dbReference>
<evidence type="ECO:0000313" key="20">
    <source>
        <dbReference type="Proteomes" id="UP000034810"/>
    </source>
</evidence>
<dbReference type="Gene3D" id="1.10.8.50">
    <property type="match status" value="1"/>
</dbReference>
<dbReference type="Pfam" id="PF06827">
    <property type="entry name" value="zf-FPG_IleRS"/>
    <property type="match status" value="1"/>
</dbReference>
<comment type="similarity">
    <text evidence="3">Belongs to the FPG family.</text>
</comment>
<evidence type="ECO:0000256" key="15">
    <source>
        <dbReference type="ARBA" id="ARBA00044632"/>
    </source>
</evidence>
<evidence type="ECO:0000256" key="6">
    <source>
        <dbReference type="ARBA" id="ARBA00022763"/>
    </source>
</evidence>
<evidence type="ECO:0000259" key="17">
    <source>
        <dbReference type="PROSITE" id="PS51066"/>
    </source>
</evidence>
<comment type="catalytic activity">
    <reaction evidence="15">
        <text>2'-deoxyribonucleotide-(2'-deoxyribose 5'-phosphate)-2'-deoxyribonucleotide-DNA = a 3'-end 2'-deoxyribonucleotide-(2,3-dehydro-2,3-deoxyribose 5'-phosphate)-DNA + a 5'-end 5'-phospho-2'-deoxyribonucleoside-DNA + H(+)</text>
        <dbReference type="Rhea" id="RHEA:66592"/>
        <dbReference type="Rhea" id="RHEA-COMP:13180"/>
        <dbReference type="Rhea" id="RHEA-COMP:16897"/>
        <dbReference type="Rhea" id="RHEA-COMP:17067"/>
        <dbReference type="ChEBI" id="CHEBI:15378"/>
        <dbReference type="ChEBI" id="CHEBI:136412"/>
        <dbReference type="ChEBI" id="CHEBI:157695"/>
        <dbReference type="ChEBI" id="CHEBI:167181"/>
        <dbReference type="EC" id="4.2.99.18"/>
    </reaction>
</comment>
<keyword evidence="13" id="KW-0511">Multifunctional enzyme</keyword>
<evidence type="ECO:0000256" key="4">
    <source>
        <dbReference type="ARBA" id="ARBA00011245"/>
    </source>
</evidence>
<dbReference type="GO" id="GO:0008270">
    <property type="term" value="F:zinc ion binding"/>
    <property type="evidence" value="ECO:0007669"/>
    <property type="project" value="UniProtKB-KW"/>
</dbReference>
<dbReference type="NCBIfam" id="NF002211">
    <property type="entry name" value="PRK01103.1"/>
    <property type="match status" value="1"/>
</dbReference>
<keyword evidence="14 19" id="KW-0326">Glycosidase</keyword>
<dbReference type="SMART" id="SM00898">
    <property type="entry name" value="Fapy_DNA_glyco"/>
    <property type="match status" value="1"/>
</dbReference>
<protein>
    <submittedName>
        <fullName evidence="19">Formamidopyrimidine-DNA glycosylase, formamidopyrimidine-DNA glycosylase</fullName>
        <ecNumber evidence="19">3.2.2.23</ecNumber>
    </submittedName>
</protein>
<evidence type="ECO:0000256" key="16">
    <source>
        <dbReference type="PROSITE-ProRule" id="PRU00391"/>
    </source>
</evidence>
<dbReference type="SMART" id="SM01232">
    <property type="entry name" value="H2TH"/>
    <property type="match status" value="1"/>
</dbReference>
<reference evidence="19 20" key="1">
    <citation type="journal article" date="2015" name="Nature">
        <title>rRNA introns, odd ribosomes, and small enigmatic genomes across a large radiation of phyla.</title>
        <authorList>
            <person name="Brown C.T."/>
            <person name="Hug L.A."/>
            <person name="Thomas B.C."/>
            <person name="Sharon I."/>
            <person name="Castelle C.J."/>
            <person name="Singh A."/>
            <person name="Wilkins M.J."/>
            <person name="Williams K.H."/>
            <person name="Banfield J.F."/>
        </authorList>
    </citation>
    <scope>NUCLEOTIDE SEQUENCE [LARGE SCALE GENOMIC DNA]</scope>
</reference>
<dbReference type="Pfam" id="PF01149">
    <property type="entry name" value="Fapy_DNA_glyco"/>
    <property type="match status" value="1"/>
</dbReference>
<evidence type="ECO:0000256" key="5">
    <source>
        <dbReference type="ARBA" id="ARBA00022723"/>
    </source>
</evidence>
<dbReference type="PANTHER" id="PTHR22993:SF9">
    <property type="entry name" value="FORMAMIDOPYRIMIDINE-DNA GLYCOSYLASE"/>
    <property type="match status" value="1"/>
</dbReference>
<organism evidence="19 20">
    <name type="scientific">Candidatus Wolfebacteria bacterium GW2011_GWC1_43_10</name>
    <dbReference type="NCBI Taxonomy" id="1619011"/>
    <lineage>
        <taxon>Bacteria</taxon>
        <taxon>Candidatus Wolfeibacteriota</taxon>
    </lineage>
</organism>
<keyword evidence="9" id="KW-0862">Zinc</keyword>
<dbReference type="Gene3D" id="3.20.190.10">
    <property type="entry name" value="MutM-like, N-terminal"/>
    <property type="match status" value="1"/>
</dbReference>
<feature type="domain" description="FPG-type" evidence="17">
    <location>
        <begin position="274"/>
        <end position="308"/>
    </location>
</feature>
<evidence type="ECO:0000256" key="11">
    <source>
        <dbReference type="ARBA" id="ARBA00023204"/>
    </source>
</evidence>
<sequence>MPELPEVQTIVTDLKRRIIGKKIADFWTDTPRIIKGFSPNDFKREVVGFEIADVQRRGKNILFYLEKTIRKRKDKKIMLAHQKMTGHFLIGRWRIHPPKFSEGKLRGVKRVDATVKGPIASDPYNQYIRVIFRLDNGWELGLSDLRKFARITVGPPQKIEHSKEIASLGPDALSPKFSPKYLFSVLQKRKKLIKPILLEQNVMAGVGNIYADEALFLAKINPQRKAAGVKRSEVERLIKSIKKVLQKSIRLKGTSVIDYRDTYGRRGKYDKVRWVYDKEKLPCRICRTLIKRVKIGQRSSYFCPRCQK</sequence>
<evidence type="ECO:0000256" key="14">
    <source>
        <dbReference type="ARBA" id="ARBA00023295"/>
    </source>
</evidence>
<dbReference type="Proteomes" id="UP000034810">
    <property type="component" value="Unassembled WGS sequence"/>
</dbReference>
<dbReference type="CDD" id="cd08966">
    <property type="entry name" value="EcFpg-like_N"/>
    <property type="match status" value="1"/>
</dbReference>
<keyword evidence="7 16" id="KW-0863">Zinc-finger</keyword>
<accession>A0A0G1CB45</accession>
<dbReference type="InterPro" id="IPR010663">
    <property type="entry name" value="Znf_FPG/IleRS"/>
</dbReference>
<dbReference type="SUPFAM" id="SSF81624">
    <property type="entry name" value="N-terminal domain of MutM-like DNA repair proteins"/>
    <property type="match status" value="1"/>
</dbReference>
<name>A0A0G1CB45_9BACT</name>